<dbReference type="PANTHER" id="PTHR42760">
    <property type="entry name" value="SHORT-CHAIN DEHYDROGENASES/REDUCTASES FAMILY MEMBER"/>
    <property type="match status" value="1"/>
</dbReference>
<feature type="domain" description="Ketoreductase" evidence="3">
    <location>
        <begin position="11"/>
        <end position="150"/>
    </location>
</feature>
<dbReference type="RefSeq" id="WP_093362655.1">
    <property type="nucleotide sequence ID" value="NZ_FOLG01000018.1"/>
</dbReference>
<dbReference type="FunFam" id="3.40.50.720:FF:000084">
    <property type="entry name" value="Short-chain dehydrogenase reductase"/>
    <property type="match status" value="1"/>
</dbReference>
<reference evidence="4 5" key="1">
    <citation type="submission" date="2016-10" db="EMBL/GenBank/DDBJ databases">
        <authorList>
            <person name="de Groot N.N."/>
        </authorList>
    </citation>
    <scope>NUCLEOTIDE SEQUENCE [LARGE SCALE GENOMIC DNA]</scope>
    <source>
        <strain evidence="4 5">DSM 19548</strain>
    </source>
</reference>
<name>A0A1I1Q302_9RHOB</name>
<evidence type="ECO:0000313" key="5">
    <source>
        <dbReference type="Proteomes" id="UP000198728"/>
    </source>
</evidence>
<dbReference type="GO" id="GO:0016616">
    <property type="term" value="F:oxidoreductase activity, acting on the CH-OH group of donors, NAD or NADP as acceptor"/>
    <property type="evidence" value="ECO:0007669"/>
    <property type="project" value="TreeGrafter"/>
</dbReference>
<dbReference type="SMART" id="SM00822">
    <property type="entry name" value="PKS_KR"/>
    <property type="match status" value="1"/>
</dbReference>
<dbReference type="Gene3D" id="3.40.50.720">
    <property type="entry name" value="NAD(P)-binding Rossmann-like Domain"/>
    <property type="match status" value="1"/>
</dbReference>
<dbReference type="PANTHER" id="PTHR42760:SF115">
    <property type="entry name" value="3-OXOACYL-[ACYL-CARRIER-PROTEIN] REDUCTASE FABG"/>
    <property type="match status" value="1"/>
</dbReference>
<dbReference type="Proteomes" id="UP000198728">
    <property type="component" value="Unassembled WGS sequence"/>
</dbReference>
<gene>
    <name evidence="4" type="ORF">SAMN04488094_11814</name>
</gene>
<proteinExistence type="inferred from homology"/>
<dbReference type="InterPro" id="IPR002347">
    <property type="entry name" value="SDR_fam"/>
</dbReference>
<accession>A0A1I1Q302</accession>
<organism evidence="4 5">
    <name type="scientific">Tropicimonas isoalkanivorans</name>
    <dbReference type="NCBI Taxonomy" id="441112"/>
    <lineage>
        <taxon>Bacteria</taxon>
        <taxon>Pseudomonadati</taxon>
        <taxon>Pseudomonadota</taxon>
        <taxon>Alphaproteobacteria</taxon>
        <taxon>Rhodobacterales</taxon>
        <taxon>Roseobacteraceae</taxon>
        <taxon>Tropicimonas</taxon>
    </lineage>
</organism>
<dbReference type="OrthoDB" id="9796652at2"/>
<dbReference type="PROSITE" id="PS00061">
    <property type="entry name" value="ADH_SHORT"/>
    <property type="match status" value="1"/>
</dbReference>
<dbReference type="STRING" id="441112.SAMN04488094_11814"/>
<evidence type="ECO:0000256" key="1">
    <source>
        <dbReference type="ARBA" id="ARBA00006484"/>
    </source>
</evidence>
<keyword evidence="2" id="KW-0560">Oxidoreductase</keyword>
<dbReference type="PRINTS" id="PR00081">
    <property type="entry name" value="GDHRDH"/>
</dbReference>
<dbReference type="InterPro" id="IPR036291">
    <property type="entry name" value="NAD(P)-bd_dom_sf"/>
</dbReference>
<keyword evidence="5" id="KW-1185">Reference proteome</keyword>
<comment type="similarity">
    <text evidence="1">Belongs to the short-chain dehydrogenases/reductases (SDR) family.</text>
</comment>
<protein>
    <submittedName>
        <fullName evidence="4">Gluconate 5-dehydrogenase</fullName>
    </submittedName>
</protein>
<dbReference type="PRINTS" id="PR00080">
    <property type="entry name" value="SDRFAMILY"/>
</dbReference>
<dbReference type="InterPro" id="IPR020904">
    <property type="entry name" value="Sc_DH/Rdtase_CS"/>
</dbReference>
<evidence type="ECO:0000259" key="3">
    <source>
        <dbReference type="SMART" id="SM00822"/>
    </source>
</evidence>
<sequence length="255" mass="27016">MSLTLFDLSGKTALITGSSRGLGRAMAEGLAQAGARIVLNGHNAERLQSAAEEMARAGAEVIVARFDVADEAAVVAAFEALDADGVAVDILVNNAGIQFRRPMLDLETADWQRVIDINLTASFVVGREAAKRMAARGRGKIINIASLTSELARATVAPYTVAKGGIKMLTKAMAAEWGEKNIQANAIGPGYMVTDMNEALLSNPDFDAWVKGRTPMRRWGLPEELVGTAIYLASDASNYVSGQVIYVDGGMVSVL</sequence>
<dbReference type="AlphaFoldDB" id="A0A1I1Q302"/>
<dbReference type="Pfam" id="PF13561">
    <property type="entry name" value="adh_short_C2"/>
    <property type="match status" value="1"/>
</dbReference>
<dbReference type="InterPro" id="IPR057326">
    <property type="entry name" value="KR_dom"/>
</dbReference>
<dbReference type="EMBL" id="FOLG01000018">
    <property type="protein sequence ID" value="SFD16521.1"/>
    <property type="molecule type" value="Genomic_DNA"/>
</dbReference>
<evidence type="ECO:0000256" key="2">
    <source>
        <dbReference type="ARBA" id="ARBA00023002"/>
    </source>
</evidence>
<dbReference type="SUPFAM" id="SSF51735">
    <property type="entry name" value="NAD(P)-binding Rossmann-fold domains"/>
    <property type="match status" value="1"/>
</dbReference>
<evidence type="ECO:0000313" key="4">
    <source>
        <dbReference type="EMBL" id="SFD16521.1"/>
    </source>
</evidence>